<dbReference type="PANTHER" id="PTHR43884">
    <property type="entry name" value="ACYL-COA DEHYDROGENASE"/>
    <property type="match status" value="1"/>
</dbReference>
<dbReference type="PANTHER" id="PTHR43884:SF12">
    <property type="entry name" value="ISOVALERYL-COA DEHYDROGENASE, MITOCHONDRIAL-RELATED"/>
    <property type="match status" value="1"/>
</dbReference>
<dbReference type="InterPro" id="IPR046373">
    <property type="entry name" value="Acyl-CoA_Oxase/DH_mid-dom_sf"/>
</dbReference>
<dbReference type="Gene3D" id="2.40.110.10">
    <property type="entry name" value="Butyryl-CoA Dehydrogenase, subunit A, domain 2"/>
    <property type="match status" value="1"/>
</dbReference>
<sequence>MFEPAVFEPKWSDSDKVLADVAYISQTMLAPKAYEIDKGYYPVAEMAQLGAAGAFAAHMSSQGSRFDVAIDAMRSISRACGTTGFMTWAQDTCGLYLDLSNNKSASQQAVLKTHMSGETLGGTALSNPMKAWTDIEPMALKAKKVAGGYIISGSLPWVSNIGRGQYCGAVASMQNSSTPYDILFLLRLDERVELRQCPTFSGMEGSGTYGIGLNEYFVPNDDIIADPAKPFILKIRPVFILMQMGMGLGVIDGCIDDILSVENQLGHVNQFLQDQAGGLQTLVDGATKHTLKLAQTPFDTSQDYLLDVINLRINAAKYCLRASEAALMHTGARGYLASAAPQRRVREAQFVAIVTPAIKHLRYLAQQLMTEEMPA</sequence>
<organism evidence="1">
    <name type="scientific">Faucicola osloensis</name>
    <name type="common">Moraxella osloensis</name>
    <dbReference type="NCBI Taxonomy" id="34062"/>
    <lineage>
        <taxon>Bacteria</taxon>
        <taxon>Pseudomonadati</taxon>
        <taxon>Pseudomonadota</taxon>
        <taxon>Gammaproteobacteria</taxon>
        <taxon>Moraxellales</taxon>
        <taxon>Moraxellaceae</taxon>
        <taxon>Faucicola</taxon>
    </lineage>
</organism>
<dbReference type="SUPFAM" id="SSF56645">
    <property type="entry name" value="Acyl-CoA dehydrogenase NM domain-like"/>
    <property type="match status" value="1"/>
</dbReference>
<accession>A0A6P1KLA8</accession>
<dbReference type="GO" id="GO:0003995">
    <property type="term" value="F:acyl-CoA dehydrogenase activity"/>
    <property type="evidence" value="ECO:0007669"/>
    <property type="project" value="TreeGrafter"/>
</dbReference>
<reference evidence="1" key="1">
    <citation type="journal article" date="2020" name="Microbiol. Resour. Announc.">
        <title>Complete Genome Sequence of Moraxella osloensis Strain YV1, Isolated from an Australian Wastewater Treatment Plant.</title>
        <authorList>
            <person name="Batinovic S."/>
            <person name="Rice D.T.F."/>
            <person name="Seviour R.J."/>
            <person name="Petrovski S."/>
        </authorList>
    </citation>
    <scope>NUCLEOTIDE SEQUENCE</scope>
    <source>
        <strain evidence="1">YV1</strain>
    </source>
</reference>
<protein>
    <submittedName>
        <fullName evidence="1">Acyl-CoA dehydrogenase</fullName>
    </submittedName>
</protein>
<dbReference type="EMBL" id="CP047226">
    <property type="protein sequence ID" value="QHG10673.1"/>
    <property type="molecule type" value="Genomic_DNA"/>
</dbReference>
<dbReference type="InterPro" id="IPR037069">
    <property type="entry name" value="AcylCoA_DH/ox_N_sf"/>
</dbReference>
<dbReference type="GO" id="GO:0050660">
    <property type="term" value="F:flavin adenine dinucleotide binding"/>
    <property type="evidence" value="ECO:0007669"/>
    <property type="project" value="InterPro"/>
</dbReference>
<dbReference type="AlphaFoldDB" id="A0A6P1KLA8"/>
<proteinExistence type="predicted"/>
<dbReference type="Gene3D" id="1.10.540.10">
    <property type="entry name" value="Acyl-CoA dehydrogenase/oxidase, N-terminal domain"/>
    <property type="match status" value="1"/>
</dbReference>
<gene>
    <name evidence="1" type="ORF">GSF12_09340</name>
</gene>
<evidence type="ECO:0000313" key="1">
    <source>
        <dbReference type="EMBL" id="QHG10673.1"/>
    </source>
</evidence>
<name>A0A6P1KLA8_FAUOS</name>
<dbReference type="InterPro" id="IPR009100">
    <property type="entry name" value="AcylCoA_DH/oxidase_NM_dom_sf"/>
</dbReference>